<dbReference type="Proteomes" id="UP000887320">
    <property type="component" value="Unassembled WGS sequence"/>
</dbReference>
<proteinExistence type="predicted"/>
<reference evidence="1" key="1">
    <citation type="submission" date="2021-07" db="EMBL/GenBank/DDBJ databases">
        <authorList>
            <person name="Fernandez M."/>
            <person name="Pereira P."/>
            <person name="Torres Tejerizo G.A."/>
            <person name="Gonzalez P."/>
            <person name="Agostini E."/>
        </authorList>
    </citation>
    <scope>NUCLEOTIDE SEQUENCE</scope>
    <source>
        <strain evidence="1">SFC 500-1A</strain>
    </source>
</reference>
<protein>
    <recommendedName>
        <fullName evidence="3">Lipoprotein</fullName>
    </recommendedName>
</protein>
<dbReference type="RefSeq" id="WP_004718443.1">
    <property type="nucleotide sequence ID" value="NZ_BBRY01000030.1"/>
</dbReference>
<accession>A0A6A1RVR2</accession>
<evidence type="ECO:0000313" key="2">
    <source>
        <dbReference type="Proteomes" id="UP000887320"/>
    </source>
</evidence>
<gene>
    <name evidence="1" type="ORF">KW868_10620</name>
</gene>
<dbReference type="PROSITE" id="PS51257">
    <property type="entry name" value="PROKAR_LIPOPROTEIN"/>
    <property type="match status" value="1"/>
</dbReference>
<dbReference type="EMBL" id="JAHWXT010000003">
    <property type="protein sequence ID" value="MCF0264911.1"/>
    <property type="molecule type" value="Genomic_DNA"/>
</dbReference>
<evidence type="ECO:0000313" key="1">
    <source>
        <dbReference type="EMBL" id="MCF0264911.1"/>
    </source>
</evidence>
<dbReference type="AlphaFoldDB" id="A0A6A1RVR2"/>
<evidence type="ECO:0008006" key="3">
    <source>
        <dbReference type="Google" id="ProtNLM"/>
    </source>
</evidence>
<organism evidence="1 2">
    <name type="scientific">Acinetobacter guillouiae</name>
    <name type="common">Acinetobacter genomosp. 11</name>
    <dbReference type="NCBI Taxonomy" id="106649"/>
    <lineage>
        <taxon>Bacteria</taxon>
        <taxon>Pseudomonadati</taxon>
        <taxon>Pseudomonadota</taxon>
        <taxon>Gammaproteobacteria</taxon>
        <taxon>Moraxellales</taxon>
        <taxon>Moraxellaceae</taxon>
        <taxon>Acinetobacter</taxon>
    </lineage>
</organism>
<sequence>MKKILFPLVASFVFTGCATTKISTETRNQLNQTQTALKAKPVAILVNSCLLTNEVGKDLILNQPSQLTSEKFIQIFSQQLNQNGVQIGEIASPFICGSMPEEQLKKYDFLANKDSKRTEIMTYPLLNAHHSNMNTDQQKAVLAFNQFIAKSNEVILTNARNKKVTLALPVLEAETVNTLKDWSKSNYIFVVSIDGLKASTGSKLAMGALSVGVTLATMGVGTGLVTTYMPQQGQFYSVSVFDLTKQEFVWNKHSMLKGNIFSTKNHSTEADAILDPLFENKEK</sequence>
<comment type="caution">
    <text evidence="1">The sequence shown here is derived from an EMBL/GenBank/DDBJ whole genome shotgun (WGS) entry which is preliminary data.</text>
</comment>
<name>A0A6A1RVR2_ACIGI</name>